<keyword evidence="3" id="KW-1185">Reference proteome</keyword>
<evidence type="ECO:0000313" key="3">
    <source>
        <dbReference type="Proteomes" id="UP001162131"/>
    </source>
</evidence>
<gene>
    <name evidence="2" type="ORF">BSTOLATCC_MIC2705</name>
</gene>
<reference evidence="2" key="1">
    <citation type="submission" date="2021-09" db="EMBL/GenBank/DDBJ databases">
        <authorList>
            <consortium name="AG Swart"/>
            <person name="Singh M."/>
            <person name="Singh A."/>
            <person name="Seah K."/>
            <person name="Emmerich C."/>
        </authorList>
    </citation>
    <scope>NUCLEOTIDE SEQUENCE</scope>
    <source>
        <strain evidence="2">ATCC30299</strain>
    </source>
</reference>
<feature type="compositionally biased region" description="Low complexity" evidence="1">
    <location>
        <begin position="45"/>
        <end position="75"/>
    </location>
</feature>
<name>A0AAU9IAQ5_9CILI</name>
<feature type="region of interest" description="Disordered" evidence="1">
    <location>
        <begin position="1"/>
        <end position="88"/>
    </location>
</feature>
<comment type="caution">
    <text evidence="2">The sequence shown here is derived from an EMBL/GenBank/DDBJ whole genome shotgun (WGS) entry which is preliminary data.</text>
</comment>
<evidence type="ECO:0000313" key="2">
    <source>
        <dbReference type="EMBL" id="CAG9310995.1"/>
    </source>
</evidence>
<dbReference type="EMBL" id="CAJZBQ010000003">
    <property type="protein sequence ID" value="CAG9310995.1"/>
    <property type="molecule type" value="Genomic_DNA"/>
</dbReference>
<protein>
    <submittedName>
        <fullName evidence="2">Uncharacterized protein</fullName>
    </submittedName>
</protein>
<proteinExistence type="predicted"/>
<feature type="compositionally biased region" description="Polar residues" evidence="1">
    <location>
        <begin position="32"/>
        <end position="44"/>
    </location>
</feature>
<dbReference type="Proteomes" id="UP001162131">
    <property type="component" value="Unassembled WGS sequence"/>
</dbReference>
<feature type="region of interest" description="Disordered" evidence="1">
    <location>
        <begin position="208"/>
        <end position="231"/>
    </location>
</feature>
<accession>A0AAU9IAQ5</accession>
<dbReference type="AlphaFoldDB" id="A0AAU9IAQ5"/>
<evidence type="ECO:0000256" key="1">
    <source>
        <dbReference type="SAM" id="MobiDB-lite"/>
    </source>
</evidence>
<organism evidence="2 3">
    <name type="scientific">Blepharisma stoltei</name>
    <dbReference type="NCBI Taxonomy" id="1481888"/>
    <lineage>
        <taxon>Eukaryota</taxon>
        <taxon>Sar</taxon>
        <taxon>Alveolata</taxon>
        <taxon>Ciliophora</taxon>
        <taxon>Postciliodesmatophora</taxon>
        <taxon>Heterotrichea</taxon>
        <taxon>Heterotrichida</taxon>
        <taxon>Blepharismidae</taxon>
        <taxon>Blepharisma</taxon>
    </lineage>
</organism>
<sequence length="231" mass="25385">MDPSPNNELVQLAPLKLPPRPGSLGSKASRINIRSATHSSFTQRSSANSQSLSPSACLTSLSSNSSEGSFEPSSSQDEQIIPKSKRGTVRIQSLKLNKNCKTKSDSEDRVSDENNTDIFAEPLPNRMNSCEVFYNASDLRNSMNGFRRPKSQKLAISKSGSDLKEISGNRLRSSMGVVVKIREAHHRMTNFQNVNMIRPSLDSIKPPLPSASKLKAKTPECPFSKSSADWF</sequence>